<dbReference type="EMBL" id="BGZK01003772">
    <property type="protein sequence ID" value="GBP04435.1"/>
    <property type="molecule type" value="Genomic_DNA"/>
</dbReference>
<name>A0A4C1SR23_EUMVA</name>
<evidence type="ECO:0000313" key="2">
    <source>
        <dbReference type="Proteomes" id="UP000299102"/>
    </source>
</evidence>
<reference evidence="1 2" key="1">
    <citation type="journal article" date="2019" name="Commun. Biol.">
        <title>The bagworm genome reveals a unique fibroin gene that provides high tensile strength.</title>
        <authorList>
            <person name="Kono N."/>
            <person name="Nakamura H."/>
            <person name="Ohtoshi R."/>
            <person name="Tomita M."/>
            <person name="Numata K."/>
            <person name="Arakawa K."/>
        </authorList>
    </citation>
    <scope>NUCLEOTIDE SEQUENCE [LARGE SCALE GENOMIC DNA]</scope>
</reference>
<accession>A0A4C1SR23</accession>
<protein>
    <submittedName>
        <fullName evidence="1">Uncharacterized protein</fullName>
    </submittedName>
</protein>
<evidence type="ECO:0000313" key="1">
    <source>
        <dbReference type="EMBL" id="GBP04435.1"/>
    </source>
</evidence>
<keyword evidence="2" id="KW-1185">Reference proteome</keyword>
<organism evidence="1 2">
    <name type="scientific">Eumeta variegata</name>
    <name type="common">Bagworm moth</name>
    <name type="synonym">Eumeta japonica</name>
    <dbReference type="NCBI Taxonomy" id="151549"/>
    <lineage>
        <taxon>Eukaryota</taxon>
        <taxon>Metazoa</taxon>
        <taxon>Ecdysozoa</taxon>
        <taxon>Arthropoda</taxon>
        <taxon>Hexapoda</taxon>
        <taxon>Insecta</taxon>
        <taxon>Pterygota</taxon>
        <taxon>Neoptera</taxon>
        <taxon>Endopterygota</taxon>
        <taxon>Lepidoptera</taxon>
        <taxon>Glossata</taxon>
        <taxon>Ditrysia</taxon>
        <taxon>Tineoidea</taxon>
        <taxon>Psychidae</taxon>
        <taxon>Oiketicinae</taxon>
        <taxon>Eumeta</taxon>
    </lineage>
</organism>
<dbReference type="AlphaFoldDB" id="A0A4C1SR23"/>
<comment type="caution">
    <text evidence="1">The sequence shown here is derived from an EMBL/GenBank/DDBJ whole genome shotgun (WGS) entry which is preliminary data.</text>
</comment>
<proteinExistence type="predicted"/>
<sequence>MQYENGPAAPVRYDTFTQYRREVAASSVSFRPLIERSCGPLSLYHPPLSSQSSLLRPIPSSVRHPIPIQKVDSTLVTPPCLRVSTSGGDHLPSCASLVCPP</sequence>
<gene>
    <name evidence="1" type="ORF">EVAR_69682_1</name>
</gene>
<dbReference type="Proteomes" id="UP000299102">
    <property type="component" value="Unassembled WGS sequence"/>
</dbReference>